<feature type="non-terminal residue" evidence="1">
    <location>
        <position position="1"/>
    </location>
</feature>
<dbReference type="EMBL" id="BARV01043453">
    <property type="protein sequence ID" value="GAI63309.1"/>
    <property type="molecule type" value="Genomic_DNA"/>
</dbReference>
<proteinExistence type="predicted"/>
<reference evidence="1" key="1">
    <citation type="journal article" date="2014" name="Front. Microbiol.">
        <title>High frequency of phylogenetically diverse reductive dehalogenase-homologous genes in deep subseafloor sedimentary metagenomes.</title>
        <authorList>
            <person name="Kawai M."/>
            <person name="Futagami T."/>
            <person name="Toyoda A."/>
            <person name="Takaki Y."/>
            <person name="Nishi S."/>
            <person name="Hori S."/>
            <person name="Arai W."/>
            <person name="Tsubouchi T."/>
            <person name="Morono Y."/>
            <person name="Uchiyama I."/>
            <person name="Ito T."/>
            <person name="Fujiyama A."/>
            <person name="Inagaki F."/>
            <person name="Takami H."/>
        </authorList>
    </citation>
    <scope>NUCLEOTIDE SEQUENCE</scope>
    <source>
        <strain evidence="1">Expedition CK06-06</strain>
    </source>
</reference>
<dbReference type="AlphaFoldDB" id="X1S665"/>
<accession>X1S665</accession>
<comment type="caution">
    <text evidence="1">The sequence shown here is derived from an EMBL/GenBank/DDBJ whole genome shotgun (WGS) entry which is preliminary data.</text>
</comment>
<protein>
    <submittedName>
        <fullName evidence="1">Uncharacterized protein</fullName>
    </submittedName>
</protein>
<organism evidence="1">
    <name type="scientific">marine sediment metagenome</name>
    <dbReference type="NCBI Taxonomy" id="412755"/>
    <lineage>
        <taxon>unclassified sequences</taxon>
        <taxon>metagenomes</taxon>
        <taxon>ecological metagenomes</taxon>
    </lineage>
</organism>
<name>X1S665_9ZZZZ</name>
<sequence length="30" mass="3455">LLEAANEDLAYGCSKDDFAKYMMLIIQFLK</sequence>
<evidence type="ECO:0000313" key="1">
    <source>
        <dbReference type="EMBL" id="GAI63309.1"/>
    </source>
</evidence>
<gene>
    <name evidence="1" type="ORF">S06H3_64856</name>
</gene>